<accession>A0AC34RFT9</accession>
<dbReference type="Proteomes" id="UP000887576">
    <property type="component" value="Unplaced"/>
</dbReference>
<name>A0AC34RFT9_9BILA</name>
<evidence type="ECO:0000313" key="1">
    <source>
        <dbReference type="Proteomes" id="UP000887576"/>
    </source>
</evidence>
<evidence type="ECO:0000313" key="2">
    <source>
        <dbReference type="WBParaSite" id="JU765_v2.g6529.t1"/>
    </source>
</evidence>
<protein>
    <submittedName>
        <fullName evidence="2">Uncharacterized protein</fullName>
    </submittedName>
</protein>
<sequence length="143" mass="15177">MRLGALGEVLNLASIALQAILAIPAALLGNDIPIVNLVANILGVNNKELIKDFVEAVSNPNVPKSQLNNMLRKMNAPGVGIQNATEVAQFNSFVKKAQTIPPLGGILQNILGVHDNQTNSLGFEVLELLDTILVLPADVQLIL</sequence>
<reference evidence="2" key="1">
    <citation type="submission" date="2022-11" db="UniProtKB">
        <authorList>
            <consortium name="WormBaseParasite"/>
        </authorList>
    </citation>
    <scope>IDENTIFICATION</scope>
</reference>
<dbReference type="WBParaSite" id="JU765_v2.g6529.t1">
    <property type="protein sequence ID" value="JU765_v2.g6529.t1"/>
    <property type="gene ID" value="JU765_v2.g6529"/>
</dbReference>
<organism evidence="1 2">
    <name type="scientific">Panagrolaimus sp. JU765</name>
    <dbReference type="NCBI Taxonomy" id="591449"/>
    <lineage>
        <taxon>Eukaryota</taxon>
        <taxon>Metazoa</taxon>
        <taxon>Ecdysozoa</taxon>
        <taxon>Nematoda</taxon>
        <taxon>Chromadorea</taxon>
        <taxon>Rhabditida</taxon>
        <taxon>Tylenchina</taxon>
        <taxon>Panagrolaimomorpha</taxon>
        <taxon>Panagrolaimoidea</taxon>
        <taxon>Panagrolaimidae</taxon>
        <taxon>Panagrolaimus</taxon>
    </lineage>
</organism>
<proteinExistence type="predicted"/>